<evidence type="ECO:0000313" key="1">
    <source>
        <dbReference type="EMBL" id="QOW18628.1"/>
    </source>
</evidence>
<reference evidence="1 2" key="1">
    <citation type="submission" date="2020-10" db="EMBL/GenBank/DDBJ databases">
        <title>complete genome sequencing of Lysobacter sp. H21R20.</title>
        <authorList>
            <person name="Bae J.-W."/>
            <person name="Lee S.-Y."/>
        </authorList>
    </citation>
    <scope>NUCLEOTIDE SEQUENCE [LARGE SCALE GENOMIC DNA]</scope>
    <source>
        <strain evidence="1 2">H21R20</strain>
    </source>
</reference>
<gene>
    <name evidence="1" type="ORF">INQ41_07875</name>
</gene>
<name>A0A7S6UE50_9GAMM</name>
<evidence type="ECO:0000313" key="2">
    <source>
        <dbReference type="Proteomes" id="UP000594059"/>
    </source>
</evidence>
<dbReference type="KEGG" id="lcic:INQ41_07875"/>
<accession>A0A7S6UE50</accession>
<keyword evidence="2" id="KW-1185">Reference proteome</keyword>
<dbReference type="RefSeq" id="WP_193983408.1">
    <property type="nucleotide sequence ID" value="NZ_CP063656.1"/>
</dbReference>
<protein>
    <submittedName>
        <fullName evidence="1">Uncharacterized protein</fullName>
    </submittedName>
</protein>
<dbReference type="EMBL" id="CP063656">
    <property type="protein sequence ID" value="QOW18628.1"/>
    <property type="molecule type" value="Genomic_DNA"/>
</dbReference>
<organism evidence="1 2">
    <name type="scientific">Novilysobacter ciconiae</name>
    <dbReference type="NCBI Taxonomy" id="2781022"/>
    <lineage>
        <taxon>Bacteria</taxon>
        <taxon>Pseudomonadati</taxon>
        <taxon>Pseudomonadota</taxon>
        <taxon>Gammaproteobacteria</taxon>
        <taxon>Lysobacterales</taxon>
        <taxon>Lysobacteraceae</taxon>
        <taxon>Novilysobacter</taxon>
    </lineage>
</organism>
<dbReference type="AlphaFoldDB" id="A0A7S6UE50"/>
<proteinExistence type="predicted"/>
<dbReference type="Proteomes" id="UP000594059">
    <property type="component" value="Chromosome"/>
</dbReference>
<sequence length="66" mass="6903">MAVAFVLTLSVDVKPPFKPYFMRFGGVLAATTGGESRLFFASRAIQVNGTMPVDRGRGAPALAVSG</sequence>